<evidence type="ECO:0000256" key="4">
    <source>
        <dbReference type="ARBA" id="ARBA00022640"/>
    </source>
</evidence>
<dbReference type="InterPro" id="IPR006703">
    <property type="entry name" value="G_AIG1"/>
</dbReference>
<comment type="similarity">
    <text evidence="16">Belongs to the TRAFAC class TrmE-Era-EngA-EngB-Septin-like GTPase superfamily. AIG1/Toc34/Toc159-like paraseptin GTPase family. TOC159 subfamily.</text>
</comment>
<dbReference type="InterPro" id="IPR005690">
    <property type="entry name" value="Toc86_159"/>
</dbReference>
<accession>A0A8J5GKX2</accession>
<evidence type="ECO:0000256" key="17">
    <source>
        <dbReference type="SAM" id="MobiDB-lite"/>
    </source>
</evidence>
<dbReference type="Gene3D" id="3.40.50.300">
    <property type="entry name" value="P-loop containing nucleotide triphosphate hydrolases"/>
    <property type="match status" value="1"/>
</dbReference>
<name>A0A8J5GKX2_ZINOF</name>
<reference evidence="19 20" key="1">
    <citation type="submission" date="2020-08" db="EMBL/GenBank/DDBJ databases">
        <title>Plant Genome Project.</title>
        <authorList>
            <person name="Zhang R.-G."/>
        </authorList>
    </citation>
    <scope>NUCLEOTIDE SEQUENCE [LARGE SCALE GENOMIC DNA]</scope>
    <source>
        <tissue evidence="19">Rhizome</tissue>
    </source>
</reference>
<evidence type="ECO:0000256" key="12">
    <source>
        <dbReference type="ARBA" id="ARBA00022989"/>
    </source>
</evidence>
<evidence type="ECO:0000256" key="8">
    <source>
        <dbReference type="ARBA" id="ARBA00022801"/>
    </source>
</evidence>
<keyword evidence="9" id="KW-1002">Plastid outer membrane</keyword>
<evidence type="ECO:0000256" key="7">
    <source>
        <dbReference type="ARBA" id="ARBA00022741"/>
    </source>
</evidence>
<evidence type="ECO:0000256" key="9">
    <source>
        <dbReference type="ARBA" id="ARBA00022805"/>
    </source>
</evidence>
<gene>
    <name evidence="19" type="ORF">ZIOFF_038089</name>
</gene>
<feature type="region of interest" description="Disordered" evidence="17">
    <location>
        <begin position="36"/>
        <end position="67"/>
    </location>
</feature>
<keyword evidence="4" id="KW-0934">Plastid</keyword>
<keyword evidence="10" id="KW-0460">Magnesium</keyword>
<keyword evidence="3" id="KW-0150">Chloroplast</keyword>
<evidence type="ECO:0000259" key="18">
    <source>
        <dbReference type="PROSITE" id="PS51720"/>
    </source>
</evidence>
<feature type="compositionally biased region" description="Acidic residues" evidence="17">
    <location>
        <begin position="419"/>
        <end position="434"/>
    </location>
</feature>
<evidence type="ECO:0000256" key="16">
    <source>
        <dbReference type="ARBA" id="ARBA00023775"/>
    </source>
</evidence>
<keyword evidence="5" id="KW-0812">Transmembrane</keyword>
<dbReference type="GO" id="GO:0015031">
    <property type="term" value="P:protein transport"/>
    <property type="evidence" value="ECO:0007669"/>
    <property type="project" value="UniProtKB-KW"/>
</dbReference>
<comment type="caution">
    <text evidence="19">The sequence shown here is derived from an EMBL/GenBank/DDBJ whole genome shotgun (WGS) entry which is preliminary data.</text>
</comment>
<comment type="cofactor">
    <cofactor evidence="1">
        <name>Mg(2+)</name>
        <dbReference type="ChEBI" id="CHEBI:18420"/>
    </cofactor>
</comment>
<evidence type="ECO:0000256" key="13">
    <source>
        <dbReference type="ARBA" id="ARBA00023134"/>
    </source>
</evidence>
<dbReference type="EMBL" id="JACMSC010000010">
    <property type="protein sequence ID" value="KAG6505724.1"/>
    <property type="molecule type" value="Genomic_DNA"/>
</dbReference>
<dbReference type="GO" id="GO:0009707">
    <property type="term" value="C:chloroplast outer membrane"/>
    <property type="evidence" value="ECO:0007669"/>
    <property type="project" value="UniProtKB-SubCell"/>
</dbReference>
<dbReference type="AlphaFoldDB" id="A0A8J5GKX2"/>
<keyword evidence="8" id="KW-0378">Hydrolase</keyword>
<evidence type="ECO:0000313" key="20">
    <source>
        <dbReference type="Proteomes" id="UP000734854"/>
    </source>
</evidence>
<dbReference type="PANTHER" id="PTHR10903">
    <property type="entry name" value="GTPASE, IMAP FAMILY MEMBER-RELATED"/>
    <property type="match status" value="1"/>
</dbReference>
<keyword evidence="7" id="KW-0547">Nucleotide-binding</keyword>
<dbReference type="GO" id="GO:0046872">
    <property type="term" value="F:metal ion binding"/>
    <property type="evidence" value="ECO:0007669"/>
    <property type="project" value="UniProtKB-KW"/>
</dbReference>
<evidence type="ECO:0000256" key="6">
    <source>
        <dbReference type="ARBA" id="ARBA00022723"/>
    </source>
</evidence>
<dbReference type="FunFam" id="3.40.50.300:FF:000413">
    <property type="entry name" value="Translocase of chloroplast 120, chloroplastic"/>
    <property type="match status" value="1"/>
</dbReference>
<dbReference type="InterPro" id="IPR027417">
    <property type="entry name" value="P-loop_NTPase"/>
</dbReference>
<keyword evidence="11" id="KW-0653">Protein transport</keyword>
<evidence type="ECO:0000256" key="1">
    <source>
        <dbReference type="ARBA" id="ARBA00001946"/>
    </source>
</evidence>
<proteinExistence type="inferred from homology"/>
<keyword evidence="2" id="KW-0813">Transport</keyword>
<dbReference type="GO" id="GO:0003924">
    <property type="term" value="F:GTPase activity"/>
    <property type="evidence" value="ECO:0007669"/>
    <property type="project" value="InterPro"/>
</dbReference>
<dbReference type="Pfam" id="PF11886">
    <property type="entry name" value="TOC159_MAD"/>
    <property type="match status" value="1"/>
</dbReference>
<evidence type="ECO:0000256" key="10">
    <source>
        <dbReference type="ARBA" id="ARBA00022842"/>
    </source>
</evidence>
<dbReference type="SUPFAM" id="SSF52540">
    <property type="entry name" value="P-loop containing nucleoside triphosphate hydrolases"/>
    <property type="match status" value="1"/>
</dbReference>
<evidence type="ECO:0000256" key="15">
    <source>
        <dbReference type="ARBA" id="ARBA00023766"/>
    </source>
</evidence>
<organism evidence="19 20">
    <name type="scientific">Zingiber officinale</name>
    <name type="common">Ginger</name>
    <name type="synonym">Amomum zingiber</name>
    <dbReference type="NCBI Taxonomy" id="94328"/>
    <lineage>
        <taxon>Eukaryota</taxon>
        <taxon>Viridiplantae</taxon>
        <taxon>Streptophyta</taxon>
        <taxon>Embryophyta</taxon>
        <taxon>Tracheophyta</taxon>
        <taxon>Spermatophyta</taxon>
        <taxon>Magnoliopsida</taxon>
        <taxon>Liliopsida</taxon>
        <taxon>Zingiberales</taxon>
        <taxon>Zingiberaceae</taxon>
        <taxon>Zingiber</taxon>
    </lineage>
</organism>
<feature type="region of interest" description="Disordered" evidence="17">
    <location>
        <begin position="414"/>
        <end position="434"/>
    </location>
</feature>
<keyword evidence="20" id="KW-1185">Reference proteome</keyword>
<keyword evidence="13" id="KW-0342">GTP-binding</keyword>
<dbReference type="InterPro" id="IPR024283">
    <property type="entry name" value="TOC159_MAD"/>
</dbReference>
<evidence type="ECO:0000256" key="2">
    <source>
        <dbReference type="ARBA" id="ARBA00022448"/>
    </source>
</evidence>
<dbReference type="PANTHER" id="PTHR10903:SF68">
    <property type="entry name" value="TRANSLOCASE OF CHLOROPLAST 90, CHLOROPLASTIC"/>
    <property type="match status" value="1"/>
</dbReference>
<dbReference type="Proteomes" id="UP000734854">
    <property type="component" value="Unassembled WGS sequence"/>
</dbReference>
<dbReference type="Pfam" id="PF04548">
    <property type="entry name" value="AIG1"/>
    <property type="match status" value="1"/>
</dbReference>
<sequence>MTMLDFRKWVSNQIISNNLLSARPFRFFVDDITNEEASSREDTGSTSGTRLARDSQSHHIPATEIPASQHLITAESSQAGQGYHDWNADQLSKVEELQIKFLRIVHRMGMTPESIIVSQVLYRLQISSLIRAGDSDVKRPVFKVNKAWLAASQLEAAGRPDLDFSLRILVLGKTGVGKSSTINSILGQQMLATNAFQPATNHIQEIVGTVKGINVTVIDTPGLSASCSNMHQNRKLLHSIKRFVRKSQPDVVLYIDRLDVMNRGYSDYPLLKLITDVFGSSIWFNTVLVMTHSSSHPPEGPSGLPVAYDSFVHKCTKIIQHYVRQAVSNAQFETPAVLVENHPMCRTNTKGEKVLPNGQVWLHQFLLLCAATKVLADANLLLKFQDSFQLTPNSSRPPSLPHILSSLLRPRSLPTANDIDNDDADGVLDNDEDEDDYDNLPPFRILTKAQFQKLSKVQRNAYLDELDYRETLYLKKQWKEELRRQRETMLHHNNDSTSNDGNEDIASQEVMQVSDLVIPLNFDADYPVHRFRCVLGHDQWTVRPVLDSHGWDHDVGFDGINLEGSQEIRRNLQASLFAQMRKDKEDFSIQSECIAGFTDPKRYSLLTEVDLQTAANDLVCTVHGDAKFRNFKLNTTGGGLSVTKYGNMYFIGGKLENTLIIGRRSKIAANAGQIQGCGQVASGASIEATLRGKDYPIKDDKVTLGASILSFNKDVVLGGSVQTDFKATRTIKMSINANLNNQGLGQISIKTSTSEHIEIALVAIFSLVKALFQRKRTDVSVDQKNSLGY</sequence>
<feature type="domain" description="AIG1-type G" evidence="18">
    <location>
        <begin position="163"/>
        <end position="393"/>
    </location>
</feature>
<evidence type="ECO:0000256" key="5">
    <source>
        <dbReference type="ARBA" id="ARBA00022692"/>
    </source>
</evidence>
<dbReference type="GO" id="GO:0045036">
    <property type="term" value="P:protein targeting to chloroplast"/>
    <property type="evidence" value="ECO:0007669"/>
    <property type="project" value="InterPro"/>
</dbReference>
<evidence type="ECO:0000313" key="19">
    <source>
        <dbReference type="EMBL" id="KAG6505724.1"/>
    </source>
</evidence>
<dbReference type="InterPro" id="IPR045058">
    <property type="entry name" value="GIMA/IAN/Toc"/>
</dbReference>
<evidence type="ECO:0000256" key="3">
    <source>
        <dbReference type="ARBA" id="ARBA00022528"/>
    </source>
</evidence>
<keyword evidence="6" id="KW-0479">Metal-binding</keyword>
<protein>
    <recommendedName>
        <fullName evidence="18">AIG1-type G domain-containing protein</fullName>
    </recommendedName>
</protein>
<keyword evidence="14" id="KW-0472">Membrane</keyword>
<evidence type="ECO:0000256" key="14">
    <source>
        <dbReference type="ARBA" id="ARBA00023136"/>
    </source>
</evidence>
<evidence type="ECO:0000256" key="11">
    <source>
        <dbReference type="ARBA" id="ARBA00022927"/>
    </source>
</evidence>
<dbReference type="GO" id="GO:0005525">
    <property type="term" value="F:GTP binding"/>
    <property type="evidence" value="ECO:0007669"/>
    <property type="project" value="UniProtKB-KW"/>
</dbReference>
<dbReference type="PROSITE" id="PS51720">
    <property type="entry name" value="G_AIG1"/>
    <property type="match status" value="1"/>
</dbReference>
<comment type="subcellular location">
    <subcellularLocation>
        <location evidence="15">Plastid</location>
        <location evidence="15">Chloroplast outer membrane</location>
        <topology evidence="15">Single-pass membrane protein</topology>
    </subcellularLocation>
</comment>
<dbReference type="NCBIfam" id="TIGR00993">
    <property type="entry name" value="3a0901s04IAP86"/>
    <property type="match status" value="1"/>
</dbReference>
<keyword evidence="12" id="KW-1133">Transmembrane helix</keyword>